<evidence type="ECO:0000256" key="1">
    <source>
        <dbReference type="SAM" id="MobiDB-lite"/>
    </source>
</evidence>
<proteinExistence type="predicted"/>
<feature type="non-terminal residue" evidence="2">
    <location>
        <position position="1"/>
    </location>
</feature>
<sequence length="247" mass="28131">AAELNLSEEQKSTGADPLVADDEKWGAAELNLPEEQKSTGADPLVAYDEKWGAAELNLSEEQKSTGADPLLKDHKKLDVEKLNLSEEQILRGADSSGIIEPIPKIIEGKFPEEGLESELIFYLPDESELERVKPHLIETPETNAPDAYVTEEPYAETELVTYQTNTEYIWKIRPISSEKNCLPPGSRCSENDQCCKWDCAVFQYDHKEKKYFGKCLNPDMFYMYERYLNNQRKRAASYVLLSHSEEN</sequence>
<organism evidence="2">
    <name type="scientific">Homalodisca liturata</name>
    <dbReference type="NCBI Taxonomy" id="320908"/>
    <lineage>
        <taxon>Eukaryota</taxon>
        <taxon>Metazoa</taxon>
        <taxon>Ecdysozoa</taxon>
        <taxon>Arthropoda</taxon>
        <taxon>Hexapoda</taxon>
        <taxon>Insecta</taxon>
        <taxon>Pterygota</taxon>
        <taxon>Neoptera</taxon>
        <taxon>Paraneoptera</taxon>
        <taxon>Hemiptera</taxon>
        <taxon>Auchenorrhyncha</taxon>
        <taxon>Membracoidea</taxon>
        <taxon>Cicadellidae</taxon>
        <taxon>Cicadellinae</taxon>
        <taxon>Proconiini</taxon>
        <taxon>Homalodisca</taxon>
    </lineage>
</organism>
<dbReference type="EMBL" id="GECU01036338">
    <property type="protein sequence ID" value="JAS71368.1"/>
    <property type="molecule type" value="Transcribed_RNA"/>
</dbReference>
<evidence type="ECO:0000313" key="2">
    <source>
        <dbReference type="EMBL" id="JAS71368.1"/>
    </source>
</evidence>
<feature type="region of interest" description="Disordered" evidence="1">
    <location>
        <begin position="1"/>
        <end position="21"/>
    </location>
</feature>
<name>A0A1B6H9I2_9HEMI</name>
<gene>
    <name evidence="2" type="ORF">g.12216</name>
</gene>
<protein>
    <submittedName>
        <fullName evidence="2">Uncharacterized protein</fullName>
    </submittedName>
</protein>
<dbReference type="AlphaFoldDB" id="A0A1B6H9I2"/>
<reference evidence="2" key="1">
    <citation type="submission" date="2015-11" db="EMBL/GenBank/DDBJ databases">
        <title>De novo transcriptome assembly of four potential Pierce s Disease insect vectors from Arizona vineyards.</title>
        <authorList>
            <person name="Tassone E.E."/>
        </authorList>
    </citation>
    <scope>NUCLEOTIDE SEQUENCE</scope>
</reference>
<accession>A0A1B6H9I2</accession>